<dbReference type="RefSeq" id="WP_119275464.1">
    <property type="nucleotide sequence ID" value="NZ_QWLA01000001.1"/>
</dbReference>
<keyword evidence="3" id="KW-1185">Reference proteome</keyword>
<dbReference type="InterPro" id="IPR013108">
    <property type="entry name" value="Amidohydro_3"/>
</dbReference>
<gene>
    <name evidence="2" type="primary">nfdA_1</name>
    <name evidence="2" type="ORF">Mrose_00091</name>
</gene>
<feature type="domain" description="Amidohydrolase 3" evidence="1">
    <location>
        <begin position="50"/>
        <end position="462"/>
    </location>
</feature>
<name>A0A399F2F9_9DEIN</name>
<dbReference type="EC" id="3.5.1.91" evidence="2"/>
<dbReference type="InterPro" id="IPR032466">
    <property type="entry name" value="Metal_Hydrolase"/>
</dbReference>
<dbReference type="Proteomes" id="UP000265341">
    <property type="component" value="Unassembled WGS sequence"/>
</dbReference>
<dbReference type="SUPFAM" id="SSF51338">
    <property type="entry name" value="Composite domain of metallo-dependent hydrolases"/>
    <property type="match status" value="1"/>
</dbReference>
<dbReference type="Gene3D" id="2.30.40.10">
    <property type="entry name" value="Urease, subunit C, domain 1"/>
    <property type="match status" value="1"/>
</dbReference>
<evidence type="ECO:0000313" key="3">
    <source>
        <dbReference type="Proteomes" id="UP000265341"/>
    </source>
</evidence>
<dbReference type="Pfam" id="PF07969">
    <property type="entry name" value="Amidohydro_3"/>
    <property type="match status" value="1"/>
</dbReference>
<accession>A0A399F2F9</accession>
<dbReference type="InterPro" id="IPR033932">
    <property type="entry name" value="YtcJ-like"/>
</dbReference>
<dbReference type="AlphaFoldDB" id="A0A399F2F9"/>
<sequence length="478" mass="52901">MLLIADVWTMTEVGRAQAVYLEGDRIADVGLEHDLSARYPRAKKSRFERITPGLHDAHTHPLGWGEQLERLDLSGVHDPREVARRVAERARSLPPGTWIRGAGYLFDHYPHRSILDELVPDHPVFVRSRDLHSGWANTRALELAGVSRDSADPEGGAIVRDGVGEPTGYLLETAQGYIQRILPPGTVADLERGLRDLARRGYTATHHMGWCPLEYAEELARSGRLPLRLWWAMDKDNWQGVKPGWRGDSLEVAAVKFFADGALGSRTAWMIEPYPDGTHGIVLDPLEFIREQGEAVLRAGFGVVTHAIGTQAVRGLLEVYEQLAPLVSPARPLRMEHAQHVRDEELPRFKGLPLALSMQPIHALEDADLVRHHLPGKEHEAFRLRDLWNTGLPLAFGSDAPVALPDVLAGIQASLHNPLNPTQSLNEAETLWAFTRGAALAAGWLEHGLIRPDAPADLTLWEGGKPVGRVFRGEVELG</sequence>
<protein>
    <submittedName>
        <fullName evidence="2">N-substituted formamide deformylase</fullName>
        <ecNumber evidence="2">3.5.1.91</ecNumber>
    </submittedName>
</protein>
<dbReference type="SUPFAM" id="SSF51556">
    <property type="entry name" value="Metallo-dependent hydrolases"/>
    <property type="match status" value="1"/>
</dbReference>
<dbReference type="CDD" id="cd01300">
    <property type="entry name" value="YtcJ_like"/>
    <property type="match status" value="1"/>
</dbReference>
<proteinExistence type="predicted"/>
<dbReference type="Gene3D" id="3.20.20.140">
    <property type="entry name" value="Metal-dependent hydrolases"/>
    <property type="match status" value="1"/>
</dbReference>
<dbReference type="Gene3D" id="3.10.310.70">
    <property type="match status" value="1"/>
</dbReference>
<evidence type="ECO:0000313" key="2">
    <source>
        <dbReference type="EMBL" id="RIH89866.1"/>
    </source>
</evidence>
<dbReference type="PANTHER" id="PTHR22642">
    <property type="entry name" value="IMIDAZOLONEPROPIONASE"/>
    <property type="match status" value="1"/>
</dbReference>
<dbReference type="InterPro" id="IPR011059">
    <property type="entry name" value="Metal-dep_hydrolase_composite"/>
</dbReference>
<evidence type="ECO:0000259" key="1">
    <source>
        <dbReference type="Pfam" id="PF07969"/>
    </source>
</evidence>
<dbReference type="PANTHER" id="PTHR22642:SF2">
    <property type="entry name" value="PROTEIN LONG AFTER FAR-RED 3"/>
    <property type="match status" value="1"/>
</dbReference>
<organism evidence="2 3">
    <name type="scientific">Calidithermus roseus</name>
    <dbReference type="NCBI Taxonomy" id="1644118"/>
    <lineage>
        <taxon>Bacteria</taxon>
        <taxon>Thermotogati</taxon>
        <taxon>Deinococcota</taxon>
        <taxon>Deinococci</taxon>
        <taxon>Thermales</taxon>
        <taxon>Thermaceae</taxon>
        <taxon>Calidithermus</taxon>
    </lineage>
</organism>
<reference evidence="2 3" key="1">
    <citation type="submission" date="2018-08" db="EMBL/GenBank/DDBJ databases">
        <title>Meiothermus roseus NBRC 110900 genome sequencing project.</title>
        <authorList>
            <person name="Da Costa M.S."/>
            <person name="Albuquerque L."/>
            <person name="Raposo P."/>
            <person name="Froufe H.J.C."/>
            <person name="Barroso C.S."/>
            <person name="Egas C."/>
        </authorList>
    </citation>
    <scope>NUCLEOTIDE SEQUENCE [LARGE SCALE GENOMIC DNA]</scope>
    <source>
        <strain evidence="2 3">NBRC 110900</strain>
    </source>
</reference>
<comment type="caution">
    <text evidence="2">The sequence shown here is derived from an EMBL/GenBank/DDBJ whole genome shotgun (WGS) entry which is preliminary data.</text>
</comment>
<dbReference type="OrthoDB" id="9767366at2"/>
<dbReference type="GO" id="GO:0016810">
    <property type="term" value="F:hydrolase activity, acting on carbon-nitrogen (but not peptide) bonds"/>
    <property type="evidence" value="ECO:0007669"/>
    <property type="project" value="InterPro"/>
</dbReference>
<dbReference type="EMBL" id="QWLA01000001">
    <property type="protein sequence ID" value="RIH89866.1"/>
    <property type="molecule type" value="Genomic_DNA"/>
</dbReference>
<keyword evidence="2" id="KW-0378">Hydrolase</keyword>